<feature type="transmembrane region" description="Helical" evidence="4">
    <location>
        <begin position="49"/>
        <end position="71"/>
    </location>
</feature>
<keyword evidence="4" id="KW-0812">Transmembrane</keyword>
<dbReference type="InterPro" id="IPR019378">
    <property type="entry name" value="GDP-Fuc_O-FucTrfase"/>
</dbReference>
<gene>
    <name evidence="5" type="ORF">SCP_0115350</name>
</gene>
<comment type="caution">
    <text evidence="5">The sequence shown here is derived from an EMBL/GenBank/DDBJ whole genome shotgun (WGS) entry which is preliminary data.</text>
</comment>
<dbReference type="EMBL" id="BFAD01000001">
    <property type="protein sequence ID" value="GBE78646.1"/>
    <property type="molecule type" value="Genomic_DNA"/>
</dbReference>
<name>A0A401G8Z2_9APHY</name>
<dbReference type="Proteomes" id="UP000287166">
    <property type="component" value="Unassembled WGS sequence"/>
</dbReference>
<dbReference type="GO" id="GO:0016740">
    <property type="term" value="F:transferase activity"/>
    <property type="evidence" value="ECO:0007669"/>
    <property type="project" value="UniProtKB-KW"/>
</dbReference>
<evidence type="ECO:0000256" key="1">
    <source>
        <dbReference type="ARBA" id="ARBA00022679"/>
    </source>
</evidence>
<keyword evidence="4" id="KW-0472">Membrane</keyword>
<dbReference type="GO" id="GO:0006004">
    <property type="term" value="P:fucose metabolic process"/>
    <property type="evidence" value="ECO:0007669"/>
    <property type="project" value="UniProtKB-KW"/>
</dbReference>
<protein>
    <submittedName>
        <fullName evidence="5">Uncharacterized protein</fullName>
    </submittedName>
</protein>
<dbReference type="Gene3D" id="3.40.50.11350">
    <property type="match status" value="1"/>
</dbReference>
<dbReference type="Pfam" id="PF10250">
    <property type="entry name" value="O-FucT"/>
    <property type="match status" value="1"/>
</dbReference>
<keyword evidence="2" id="KW-0294">Fucose metabolism</keyword>
<dbReference type="OrthoDB" id="423313at2759"/>
<keyword evidence="6" id="KW-1185">Reference proteome</keyword>
<dbReference type="STRING" id="139825.A0A401G8Z2"/>
<keyword evidence="4" id="KW-1133">Transmembrane helix</keyword>
<keyword evidence="3" id="KW-0119">Carbohydrate metabolism</keyword>
<reference evidence="5 6" key="1">
    <citation type="journal article" date="2018" name="Sci. Rep.">
        <title>Genome sequence of the cauliflower mushroom Sparassis crispa (Hanabiratake) and its association with beneficial usage.</title>
        <authorList>
            <person name="Kiyama R."/>
            <person name="Furutani Y."/>
            <person name="Kawaguchi K."/>
            <person name="Nakanishi T."/>
        </authorList>
    </citation>
    <scope>NUCLEOTIDE SEQUENCE [LARGE SCALE GENOMIC DNA]</scope>
</reference>
<dbReference type="RefSeq" id="XP_027609559.1">
    <property type="nucleotide sequence ID" value="XM_027753758.1"/>
</dbReference>
<sequence>MYNPLTALVRSSDAEALYTLESHQKPKRSSKDKRRPSFSRMSHINPRRCVSLTVVFFTSLLVFLCVASTSLKQVSKVIVWDKQRTRPASPPRQIIESTPEYMQMDNVLAGPPTAYFRDALRNDSKYLTSWYGAGFNNDVMTIANMIYLAMLTDRVPILPPLTSYISGSAPPLPFSQLFNVSYLMQKLQLPVLEWHQIKDWSLSHALGQPDSLGCWNVWEVANVWSDSPRGSYTPTLLNLDISYTRAPSWVKLIPGYEHDSHSPFWALARLAFPQTRTATLADPEEHPTRPSERWGAVLPPDEQLLCFDYLYYACGMMPSEFDWDYSPSWRFVLKHFKWTENLQTLSREYLRRTLNVTEGELIPPYITLHARRGDFIGMCGSTPRDDCFPPLSAFARRVAEVQEELREKHGIEARHVIMTSDEQDAAWWEGVAAQGWLRVDHDGARTAEVYGNWYPVIVDAVIQSGGMGFVGTDSSTFTTMARRRVEDWNNGAVRTVKWGRPNADAH</sequence>
<dbReference type="AlphaFoldDB" id="A0A401G8Z2"/>
<evidence type="ECO:0000313" key="5">
    <source>
        <dbReference type="EMBL" id="GBE78646.1"/>
    </source>
</evidence>
<proteinExistence type="predicted"/>
<evidence type="ECO:0000256" key="4">
    <source>
        <dbReference type="SAM" id="Phobius"/>
    </source>
</evidence>
<accession>A0A401G8Z2</accession>
<evidence type="ECO:0000313" key="6">
    <source>
        <dbReference type="Proteomes" id="UP000287166"/>
    </source>
</evidence>
<evidence type="ECO:0000256" key="2">
    <source>
        <dbReference type="ARBA" id="ARBA00023253"/>
    </source>
</evidence>
<organism evidence="5 6">
    <name type="scientific">Sparassis crispa</name>
    <dbReference type="NCBI Taxonomy" id="139825"/>
    <lineage>
        <taxon>Eukaryota</taxon>
        <taxon>Fungi</taxon>
        <taxon>Dikarya</taxon>
        <taxon>Basidiomycota</taxon>
        <taxon>Agaricomycotina</taxon>
        <taxon>Agaricomycetes</taxon>
        <taxon>Polyporales</taxon>
        <taxon>Sparassidaceae</taxon>
        <taxon>Sparassis</taxon>
    </lineage>
</organism>
<dbReference type="CDD" id="cd11296">
    <property type="entry name" value="O-FucT_like"/>
    <property type="match status" value="1"/>
</dbReference>
<dbReference type="InParanoid" id="A0A401G8Z2"/>
<keyword evidence="1" id="KW-0808">Transferase</keyword>
<evidence type="ECO:0000256" key="3">
    <source>
        <dbReference type="ARBA" id="ARBA00023277"/>
    </source>
</evidence>
<dbReference type="GeneID" id="38775563"/>